<comment type="caution">
    <text evidence="2">The sequence shown here is derived from an EMBL/GenBank/DDBJ whole genome shotgun (WGS) entry which is preliminary data.</text>
</comment>
<accession>A0ABD2Y140</accession>
<feature type="region of interest" description="Disordered" evidence="1">
    <location>
        <begin position="14"/>
        <end position="37"/>
    </location>
</feature>
<dbReference type="Proteomes" id="UP001630127">
    <property type="component" value="Unassembled WGS sequence"/>
</dbReference>
<name>A0ABD2Y140_9GENT</name>
<keyword evidence="3" id="KW-1185">Reference proteome</keyword>
<dbReference type="AlphaFoldDB" id="A0ABD2Y140"/>
<organism evidence="2 3">
    <name type="scientific">Cinchona calisaya</name>
    <dbReference type="NCBI Taxonomy" id="153742"/>
    <lineage>
        <taxon>Eukaryota</taxon>
        <taxon>Viridiplantae</taxon>
        <taxon>Streptophyta</taxon>
        <taxon>Embryophyta</taxon>
        <taxon>Tracheophyta</taxon>
        <taxon>Spermatophyta</taxon>
        <taxon>Magnoliopsida</taxon>
        <taxon>eudicotyledons</taxon>
        <taxon>Gunneridae</taxon>
        <taxon>Pentapetalae</taxon>
        <taxon>asterids</taxon>
        <taxon>lamiids</taxon>
        <taxon>Gentianales</taxon>
        <taxon>Rubiaceae</taxon>
        <taxon>Cinchonoideae</taxon>
        <taxon>Cinchoneae</taxon>
        <taxon>Cinchona</taxon>
    </lineage>
</organism>
<evidence type="ECO:0000313" key="3">
    <source>
        <dbReference type="Proteomes" id="UP001630127"/>
    </source>
</evidence>
<evidence type="ECO:0000256" key="1">
    <source>
        <dbReference type="SAM" id="MobiDB-lite"/>
    </source>
</evidence>
<gene>
    <name evidence="2" type="ORF">ACH5RR_039839</name>
</gene>
<sequence>SDYNPMVNWRLDEAPGHESSNCMVRTHQAPPLPTPQNMQNHPLRLCVFRHVNLSPIEILNHTGQEEDSA</sequence>
<evidence type="ECO:0000313" key="2">
    <source>
        <dbReference type="EMBL" id="KAL3500746.1"/>
    </source>
</evidence>
<feature type="non-terminal residue" evidence="2">
    <location>
        <position position="1"/>
    </location>
</feature>
<reference evidence="2 3" key="1">
    <citation type="submission" date="2024-11" db="EMBL/GenBank/DDBJ databases">
        <title>A near-complete genome assembly of Cinchona calisaya.</title>
        <authorList>
            <person name="Lian D.C."/>
            <person name="Zhao X.W."/>
            <person name="Wei L."/>
        </authorList>
    </citation>
    <scope>NUCLEOTIDE SEQUENCE [LARGE SCALE GENOMIC DNA]</scope>
    <source>
        <tissue evidence="2">Nenye</tissue>
    </source>
</reference>
<protein>
    <submittedName>
        <fullName evidence="2">Uncharacterized protein</fullName>
    </submittedName>
</protein>
<dbReference type="EMBL" id="JBJUIK010000016">
    <property type="protein sequence ID" value="KAL3500746.1"/>
    <property type="molecule type" value="Genomic_DNA"/>
</dbReference>
<proteinExistence type="predicted"/>